<organism evidence="1">
    <name type="scientific">Anguilla anguilla</name>
    <name type="common">European freshwater eel</name>
    <name type="synonym">Muraena anguilla</name>
    <dbReference type="NCBI Taxonomy" id="7936"/>
    <lineage>
        <taxon>Eukaryota</taxon>
        <taxon>Metazoa</taxon>
        <taxon>Chordata</taxon>
        <taxon>Craniata</taxon>
        <taxon>Vertebrata</taxon>
        <taxon>Euteleostomi</taxon>
        <taxon>Actinopterygii</taxon>
        <taxon>Neopterygii</taxon>
        <taxon>Teleostei</taxon>
        <taxon>Anguilliformes</taxon>
        <taxon>Anguillidae</taxon>
        <taxon>Anguilla</taxon>
    </lineage>
</organism>
<reference evidence="1" key="1">
    <citation type="submission" date="2014-11" db="EMBL/GenBank/DDBJ databases">
        <authorList>
            <person name="Amaro Gonzalez C."/>
        </authorList>
    </citation>
    <scope>NUCLEOTIDE SEQUENCE</scope>
</reference>
<protein>
    <submittedName>
        <fullName evidence="1">Uncharacterized protein</fullName>
    </submittedName>
</protein>
<dbReference type="AlphaFoldDB" id="A0A0E9QIF8"/>
<name>A0A0E9QIF8_ANGAN</name>
<reference evidence="1" key="2">
    <citation type="journal article" date="2015" name="Fish Shellfish Immunol.">
        <title>Early steps in the European eel (Anguilla anguilla)-Vibrio vulnificus interaction in the gills: Role of the RtxA13 toxin.</title>
        <authorList>
            <person name="Callol A."/>
            <person name="Pajuelo D."/>
            <person name="Ebbesson L."/>
            <person name="Teles M."/>
            <person name="MacKenzie S."/>
            <person name="Amaro C."/>
        </authorList>
    </citation>
    <scope>NUCLEOTIDE SEQUENCE</scope>
</reference>
<proteinExistence type="predicted"/>
<accession>A0A0E9QIF8</accession>
<sequence>MIYTTGYFLSLFCVMF</sequence>
<dbReference type="EMBL" id="GBXM01091901">
    <property type="protein sequence ID" value="JAH16676.1"/>
    <property type="molecule type" value="Transcribed_RNA"/>
</dbReference>
<evidence type="ECO:0000313" key="1">
    <source>
        <dbReference type="EMBL" id="JAH16676.1"/>
    </source>
</evidence>